<comment type="similarity">
    <text evidence="2">Belongs to the alkylbase DNA glycosidase AlkA family.</text>
</comment>
<evidence type="ECO:0000259" key="6">
    <source>
        <dbReference type="SMART" id="SM00478"/>
    </source>
</evidence>
<dbReference type="AlphaFoldDB" id="A0A7X8SNI3"/>
<dbReference type="EC" id="3.2.2.21" evidence="3"/>
<dbReference type="GO" id="GO:0006307">
    <property type="term" value="P:DNA alkylation repair"/>
    <property type="evidence" value="ECO:0007669"/>
    <property type="project" value="TreeGrafter"/>
</dbReference>
<dbReference type="Pfam" id="PF00730">
    <property type="entry name" value="HhH-GPD"/>
    <property type="match status" value="1"/>
</dbReference>
<feature type="domain" description="HhH-GPD" evidence="6">
    <location>
        <begin position="43"/>
        <end position="196"/>
    </location>
</feature>
<name>A0A7X8SNI3_9BACT</name>
<dbReference type="InterPro" id="IPR003265">
    <property type="entry name" value="HhH-GPD_domain"/>
</dbReference>
<dbReference type="GO" id="GO:0008725">
    <property type="term" value="F:DNA-3-methyladenine glycosylase activity"/>
    <property type="evidence" value="ECO:0007669"/>
    <property type="project" value="TreeGrafter"/>
</dbReference>
<dbReference type="GO" id="GO:0043916">
    <property type="term" value="F:DNA-7-methylguanine glycosylase activity"/>
    <property type="evidence" value="ECO:0007669"/>
    <property type="project" value="TreeGrafter"/>
</dbReference>
<comment type="catalytic activity">
    <reaction evidence="1">
        <text>Hydrolysis of alkylated DNA, releasing 3-methyladenine, 3-methylguanine, 7-methylguanine and 7-methyladenine.</text>
        <dbReference type="EC" id="3.2.2.21"/>
    </reaction>
</comment>
<accession>A0A7X8SNI3</accession>
<dbReference type="PROSITE" id="PS00516">
    <property type="entry name" value="ALKYLBASE_DNA_GLYCOS"/>
    <property type="match status" value="1"/>
</dbReference>
<evidence type="ECO:0000256" key="5">
    <source>
        <dbReference type="ARBA" id="ARBA00023204"/>
    </source>
</evidence>
<evidence type="ECO:0000256" key="3">
    <source>
        <dbReference type="ARBA" id="ARBA00012000"/>
    </source>
</evidence>
<dbReference type="GO" id="GO:0032993">
    <property type="term" value="C:protein-DNA complex"/>
    <property type="evidence" value="ECO:0007669"/>
    <property type="project" value="TreeGrafter"/>
</dbReference>
<evidence type="ECO:0000256" key="2">
    <source>
        <dbReference type="ARBA" id="ARBA00010817"/>
    </source>
</evidence>
<dbReference type="InterPro" id="IPR011257">
    <property type="entry name" value="DNA_glycosylase"/>
</dbReference>
<dbReference type="SUPFAM" id="SSF48150">
    <property type="entry name" value="DNA-glycosylase"/>
    <property type="match status" value="1"/>
</dbReference>
<dbReference type="InterPro" id="IPR051912">
    <property type="entry name" value="Alkylbase_DNA_Glycosylase/TA"/>
</dbReference>
<keyword evidence="5" id="KW-0234">DNA repair</keyword>
<keyword evidence="8" id="KW-1185">Reference proteome</keyword>
<dbReference type="GO" id="GO:0006285">
    <property type="term" value="P:base-excision repair, AP site formation"/>
    <property type="evidence" value="ECO:0007669"/>
    <property type="project" value="TreeGrafter"/>
</dbReference>
<dbReference type="RefSeq" id="WP_168884190.1">
    <property type="nucleotide sequence ID" value="NZ_JABAIL010000006.1"/>
</dbReference>
<dbReference type="PANTHER" id="PTHR43003">
    <property type="entry name" value="DNA-3-METHYLADENINE GLYCOSYLASE"/>
    <property type="match status" value="1"/>
</dbReference>
<dbReference type="Gene3D" id="1.10.340.30">
    <property type="entry name" value="Hypothetical protein, domain 2"/>
    <property type="match status" value="1"/>
</dbReference>
<evidence type="ECO:0000256" key="4">
    <source>
        <dbReference type="ARBA" id="ARBA00022763"/>
    </source>
</evidence>
<dbReference type="InterPro" id="IPR000035">
    <property type="entry name" value="Alkylbase_DNA_glycsylse_CS"/>
</dbReference>
<dbReference type="GO" id="GO:0032131">
    <property type="term" value="F:alkylated DNA binding"/>
    <property type="evidence" value="ECO:0007669"/>
    <property type="project" value="TreeGrafter"/>
</dbReference>
<keyword evidence="4" id="KW-0227">DNA damage</keyword>
<dbReference type="SMART" id="SM00478">
    <property type="entry name" value="ENDO3c"/>
    <property type="match status" value="1"/>
</dbReference>
<evidence type="ECO:0000256" key="1">
    <source>
        <dbReference type="ARBA" id="ARBA00000086"/>
    </source>
</evidence>
<evidence type="ECO:0000313" key="7">
    <source>
        <dbReference type="EMBL" id="NLR93479.1"/>
    </source>
</evidence>
<dbReference type="PANTHER" id="PTHR43003:SF5">
    <property type="entry name" value="DNA-3-METHYLADENINE GLYCOSYLASE"/>
    <property type="match status" value="1"/>
</dbReference>
<evidence type="ECO:0000313" key="8">
    <source>
        <dbReference type="Proteomes" id="UP000585050"/>
    </source>
</evidence>
<reference evidence="7 8" key="1">
    <citation type="submission" date="2020-04" db="EMBL/GenBank/DDBJ databases">
        <title>Flammeovirga sp. SR4, a novel species isolated from seawater.</title>
        <authorList>
            <person name="Wang X."/>
        </authorList>
    </citation>
    <scope>NUCLEOTIDE SEQUENCE [LARGE SCALE GENOMIC DNA]</scope>
    <source>
        <strain evidence="7 8">SR4</strain>
    </source>
</reference>
<dbReference type="EMBL" id="JABAIL010000006">
    <property type="protein sequence ID" value="NLR93479.1"/>
    <property type="molecule type" value="Genomic_DNA"/>
</dbReference>
<dbReference type="Gene3D" id="1.10.1670.40">
    <property type="match status" value="1"/>
</dbReference>
<sequence>MIVEGKKFLMRCDPVLQKIIPIVNDPIICTTNNVFNDLLSCVIEQQIHYRSTKKQFKKLLDKADLQELTPENFSIFEDQALKDAKLSERKFSTIANVIEFWTENNIPWHQCSDEEVVHELSKIKGIGKWSIDMILLYTLNRPNIFSLDDFHIKQIMTSLYQLDSKSRLKAQMKTIIDHWHPHQSTAFLYLLEWKKANKEL</sequence>
<organism evidence="7 8">
    <name type="scientific">Flammeovirga agarivorans</name>
    <dbReference type="NCBI Taxonomy" id="2726742"/>
    <lineage>
        <taxon>Bacteria</taxon>
        <taxon>Pseudomonadati</taxon>
        <taxon>Bacteroidota</taxon>
        <taxon>Cytophagia</taxon>
        <taxon>Cytophagales</taxon>
        <taxon>Flammeovirgaceae</taxon>
        <taxon>Flammeovirga</taxon>
    </lineage>
</organism>
<dbReference type="Proteomes" id="UP000585050">
    <property type="component" value="Unassembled WGS sequence"/>
</dbReference>
<proteinExistence type="inferred from homology"/>
<protein>
    <recommendedName>
        <fullName evidence="3">DNA-3-methyladenine glycosylase II</fullName>
        <ecNumber evidence="3">3.2.2.21</ecNumber>
    </recommendedName>
</protein>
<gene>
    <name evidence="7" type="ORF">HGP29_19940</name>
</gene>
<comment type="caution">
    <text evidence="7">The sequence shown here is derived from an EMBL/GenBank/DDBJ whole genome shotgun (WGS) entry which is preliminary data.</text>
</comment>